<comment type="caution">
    <text evidence="1">The sequence shown here is derived from an EMBL/GenBank/DDBJ whole genome shotgun (WGS) entry which is preliminary data.</text>
</comment>
<organism evidence="1 2">
    <name type="scientific">Kurthia sibirica</name>
    <dbReference type="NCBI Taxonomy" id="202750"/>
    <lineage>
        <taxon>Bacteria</taxon>
        <taxon>Bacillati</taxon>
        <taxon>Bacillota</taxon>
        <taxon>Bacilli</taxon>
        <taxon>Bacillales</taxon>
        <taxon>Caryophanaceae</taxon>
        <taxon>Kurthia</taxon>
    </lineage>
</organism>
<dbReference type="GO" id="GO:0006281">
    <property type="term" value="P:DNA repair"/>
    <property type="evidence" value="ECO:0007669"/>
    <property type="project" value="TreeGrafter"/>
</dbReference>
<dbReference type="AlphaFoldDB" id="A0A2U3AG96"/>
<dbReference type="EMBL" id="QFVR01000034">
    <property type="protein sequence ID" value="PWI23550.1"/>
    <property type="molecule type" value="Genomic_DNA"/>
</dbReference>
<dbReference type="SFLD" id="SFLDS00003">
    <property type="entry name" value="Haloacid_Dehalogenase"/>
    <property type="match status" value="1"/>
</dbReference>
<dbReference type="GO" id="GO:0008967">
    <property type="term" value="F:phosphoglycolate phosphatase activity"/>
    <property type="evidence" value="ECO:0007669"/>
    <property type="project" value="TreeGrafter"/>
</dbReference>
<proteinExistence type="predicted"/>
<protein>
    <submittedName>
        <fullName evidence="1">HAD family hydrolase</fullName>
    </submittedName>
</protein>
<dbReference type="InterPro" id="IPR050155">
    <property type="entry name" value="HAD-like_hydrolase_sf"/>
</dbReference>
<dbReference type="GO" id="GO:0005829">
    <property type="term" value="C:cytosol"/>
    <property type="evidence" value="ECO:0007669"/>
    <property type="project" value="TreeGrafter"/>
</dbReference>
<evidence type="ECO:0000313" key="2">
    <source>
        <dbReference type="Proteomes" id="UP000245938"/>
    </source>
</evidence>
<dbReference type="Pfam" id="PF13419">
    <property type="entry name" value="HAD_2"/>
    <property type="match status" value="1"/>
</dbReference>
<dbReference type="RefSeq" id="WP_109307398.1">
    <property type="nucleotide sequence ID" value="NZ_BJUF01000064.1"/>
</dbReference>
<evidence type="ECO:0000313" key="1">
    <source>
        <dbReference type="EMBL" id="PWI23550.1"/>
    </source>
</evidence>
<accession>A0A2U3AG96</accession>
<dbReference type="PANTHER" id="PTHR43434:SF26">
    <property type="entry name" value="PYROPHOSPHATASE PPAX"/>
    <property type="match status" value="1"/>
</dbReference>
<dbReference type="PRINTS" id="PR00413">
    <property type="entry name" value="HADHALOGNASE"/>
</dbReference>
<gene>
    <name evidence="1" type="ORF">DEX24_16060</name>
</gene>
<dbReference type="InterPro" id="IPR036412">
    <property type="entry name" value="HAD-like_sf"/>
</dbReference>
<dbReference type="InterPro" id="IPR023198">
    <property type="entry name" value="PGP-like_dom2"/>
</dbReference>
<dbReference type="OrthoDB" id="9802350at2"/>
<name>A0A2U3AG96_9BACL</name>
<dbReference type="InterPro" id="IPR006439">
    <property type="entry name" value="HAD-SF_hydro_IA"/>
</dbReference>
<dbReference type="InterPro" id="IPR023214">
    <property type="entry name" value="HAD_sf"/>
</dbReference>
<keyword evidence="2" id="KW-1185">Reference proteome</keyword>
<reference evidence="1 2" key="1">
    <citation type="submission" date="2018-05" db="EMBL/GenBank/DDBJ databases">
        <title>Kurthia sibirica genome sequence.</title>
        <authorList>
            <person name="Maclea K.S."/>
            <person name="Goen A.E."/>
        </authorList>
    </citation>
    <scope>NUCLEOTIDE SEQUENCE [LARGE SCALE GENOMIC DNA]</scope>
    <source>
        <strain evidence="1 2">ATCC 49154</strain>
    </source>
</reference>
<dbReference type="Proteomes" id="UP000245938">
    <property type="component" value="Unassembled WGS sequence"/>
</dbReference>
<dbReference type="Gene3D" id="3.40.50.1000">
    <property type="entry name" value="HAD superfamily/HAD-like"/>
    <property type="match status" value="1"/>
</dbReference>
<dbReference type="Gene3D" id="1.10.150.240">
    <property type="entry name" value="Putative phosphatase, domain 2"/>
    <property type="match status" value="1"/>
</dbReference>
<dbReference type="InterPro" id="IPR041492">
    <property type="entry name" value="HAD_2"/>
</dbReference>
<dbReference type="PANTHER" id="PTHR43434">
    <property type="entry name" value="PHOSPHOGLYCOLATE PHOSPHATASE"/>
    <property type="match status" value="1"/>
</dbReference>
<dbReference type="SFLD" id="SFLDG01135">
    <property type="entry name" value="C1.5.6:_HAD__Beta-PGM__Phospha"/>
    <property type="match status" value="1"/>
</dbReference>
<dbReference type="NCBIfam" id="TIGR01549">
    <property type="entry name" value="HAD-SF-IA-v1"/>
    <property type="match status" value="1"/>
</dbReference>
<keyword evidence="1" id="KW-0378">Hydrolase</keyword>
<dbReference type="SFLD" id="SFLDG01129">
    <property type="entry name" value="C1.5:_HAD__Beta-PGM__Phosphata"/>
    <property type="match status" value="1"/>
</dbReference>
<sequence>MFKAFIFDVDGTIIDTELAMLNSLQQTLKNEKNINVTHEDIHFILGIPGKDALRKMSWEPVDELHEVWSAAVLDFSHDVTVFDYMEVALKSLQVQDKKLGIVTSKTKASMCDEFNHFKLNDYFHHIVDADDTTEHKPQPEPIYLSLENLGVKTSEAIYIGDSFYDMQSAHRAGVKFALALWGAKSTAQFEDADYILNSPLDLLKLTQ</sequence>
<dbReference type="SUPFAM" id="SSF56784">
    <property type="entry name" value="HAD-like"/>
    <property type="match status" value="1"/>
</dbReference>